<name>A0A081CAC4_VECG1</name>
<dbReference type="Proteomes" id="UP000030661">
    <property type="component" value="Unassembled WGS sequence"/>
</dbReference>
<keyword evidence="2" id="KW-1185">Reference proteome</keyword>
<gene>
    <name evidence="1" type="ORF">U27_01430</name>
</gene>
<dbReference type="HOGENOM" id="CLU_3114908_0_0_0"/>
<organism evidence="1">
    <name type="scientific">Vecturithrix granuli</name>
    <dbReference type="NCBI Taxonomy" id="1499967"/>
    <lineage>
        <taxon>Bacteria</taxon>
        <taxon>Candidatus Moduliflexota</taxon>
        <taxon>Candidatus Vecturitrichia</taxon>
        <taxon>Candidatus Vecturitrichales</taxon>
        <taxon>Candidatus Vecturitrichaceae</taxon>
        <taxon>Candidatus Vecturithrix</taxon>
    </lineage>
</organism>
<accession>A0A081CAC4</accession>
<sequence>MAFKMIKVITERENPNKTLEGIKTGIQVVVPVVPPKGENPNKTLEGIKTG</sequence>
<evidence type="ECO:0000313" key="1">
    <source>
        <dbReference type="EMBL" id="GAK61529.1"/>
    </source>
</evidence>
<reference evidence="1" key="1">
    <citation type="journal article" date="2015" name="PeerJ">
        <title>First genomic representation of candidate bacterial phylum KSB3 points to enhanced environmental sensing as a trigger of wastewater bulking.</title>
        <authorList>
            <person name="Sekiguchi Y."/>
            <person name="Ohashi A."/>
            <person name="Parks D.H."/>
            <person name="Yamauchi T."/>
            <person name="Tyson G.W."/>
            <person name="Hugenholtz P."/>
        </authorList>
    </citation>
    <scope>NUCLEOTIDE SEQUENCE [LARGE SCALE GENOMIC DNA]</scope>
</reference>
<dbReference type="EMBL" id="DF820480">
    <property type="protein sequence ID" value="GAK61529.1"/>
    <property type="molecule type" value="Genomic_DNA"/>
</dbReference>
<proteinExistence type="predicted"/>
<dbReference type="AlphaFoldDB" id="A0A081CAC4"/>
<evidence type="ECO:0000313" key="2">
    <source>
        <dbReference type="Proteomes" id="UP000030661"/>
    </source>
</evidence>
<protein>
    <submittedName>
        <fullName evidence="1">Uncharacterized protein</fullName>
    </submittedName>
</protein>